<organism evidence="2 3">
    <name type="scientific">Calocera viscosa (strain TUFC12733)</name>
    <dbReference type="NCBI Taxonomy" id="1330018"/>
    <lineage>
        <taxon>Eukaryota</taxon>
        <taxon>Fungi</taxon>
        <taxon>Dikarya</taxon>
        <taxon>Basidiomycota</taxon>
        <taxon>Agaricomycotina</taxon>
        <taxon>Dacrymycetes</taxon>
        <taxon>Dacrymycetales</taxon>
        <taxon>Dacrymycetaceae</taxon>
        <taxon>Calocera</taxon>
    </lineage>
</organism>
<dbReference type="EMBL" id="KV417296">
    <property type="protein sequence ID" value="KZO94163.1"/>
    <property type="molecule type" value="Genomic_DNA"/>
</dbReference>
<sequence>MPSLPSSSAGGAGVSPPAVGGRSVGDKENLDPLTGLLPRKEGKTKRKGKQRASGKKPAEGRVALAAKPSAPLKPSKAGKSGKRKPAAKRPLALAPAPSHLPSFEFSFDPLDPRPSTLSPLPLPPSWPATDIARLLLTSPFLPEDISEQYDRLARGLTVLPLADVSEAYGVQMEVDPAQIPLPPSPVQERLHAPFSTAEPALGRGSGSPTPQPARKRARVQEPGRRRLPLRRALTDCSPGSGRLQQRPQHPPREQEERPYSSELQQHAEHEQPLETCVEEMDQRLPIWEEL</sequence>
<keyword evidence="3" id="KW-1185">Reference proteome</keyword>
<evidence type="ECO:0000313" key="2">
    <source>
        <dbReference type="EMBL" id="KZO94163.1"/>
    </source>
</evidence>
<feature type="compositionally biased region" description="Basic residues" evidence="1">
    <location>
        <begin position="42"/>
        <end position="54"/>
    </location>
</feature>
<gene>
    <name evidence="2" type="ORF">CALVIDRAFT_528935</name>
</gene>
<evidence type="ECO:0000256" key="1">
    <source>
        <dbReference type="SAM" id="MobiDB-lite"/>
    </source>
</evidence>
<dbReference type="AlphaFoldDB" id="A0A167K1P1"/>
<feature type="compositionally biased region" description="Basic and acidic residues" evidence="1">
    <location>
        <begin position="250"/>
        <end position="272"/>
    </location>
</feature>
<feature type="compositionally biased region" description="Low complexity" evidence="1">
    <location>
        <begin position="1"/>
        <end position="21"/>
    </location>
</feature>
<dbReference type="OrthoDB" id="10650741at2759"/>
<feature type="compositionally biased region" description="Low complexity" evidence="1">
    <location>
        <begin position="63"/>
        <end position="77"/>
    </location>
</feature>
<feature type="region of interest" description="Disordered" evidence="1">
    <location>
        <begin position="1"/>
        <end position="121"/>
    </location>
</feature>
<feature type="region of interest" description="Disordered" evidence="1">
    <location>
        <begin position="196"/>
        <end position="277"/>
    </location>
</feature>
<protein>
    <submittedName>
        <fullName evidence="2">Uncharacterized protein</fullName>
    </submittedName>
</protein>
<evidence type="ECO:0000313" key="3">
    <source>
        <dbReference type="Proteomes" id="UP000076738"/>
    </source>
</evidence>
<dbReference type="Proteomes" id="UP000076738">
    <property type="component" value="Unassembled WGS sequence"/>
</dbReference>
<reference evidence="2 3" key="1">
    <citation type="journal article" date="2016" name="Mol. Biol. Evol.">
        <title>Comparative Genomics of Early-Diverging Mushroom-Forming Fungi Provides Insights into the Origins of Lignocellulose Decay Capabilities.</title>
        <authorList>
            <person name="Nagy L.G."/>
            <person name="Riley R."/>
            <person name="Tritt A."/>
            <person name="Adam C."/>
            <person name="Daum C."/>
            <person name="Floudas D."/>
            <person name="Sun H."/>
            <person name="Yadav J.S."/>
            <person name="Pangilinan J."/>
            <person name="Larsson K.H."/>
            <person name="Matsuura K."/>
            <person name="Barry K."/>
            <person name="Labutti K."/>
            <person name="Kuo R."/>
            <person name="Ohm R.A."/>
            <person name="Bhattacharya S.S."/>
            <person name="Shirouzu T."/>
            <person name="Yoshinaga Y."/>
            <person name="Martin F.M."/>
            <person name="Grigoriev I.V."/>
            <person name="Hibbett D.S."/>
        </authorList>
    </citation>
    <scope>NUCLEOTIDE SEQUENCE [LARGE SCALE GENOMIC DNA]</scope>
    <source>
        <strain evidence="2 3">TUFC12733</strain>
    </source>
</reference>
<name>A0A167K1P1_CALVF</name>
<feature type="compositionally biased region" description="Low complexity" evidence="1">
    <location>
        <begin position="88"/>
        <end position="102"/>
    </location>
</feature>
<proteinExistence type="predicted"/>
<accession>A0A167K1P1</accession>